<evidence type="ECO:0000256" key="1">
    <source>
        <dbReference type="SAM" id="Phobius"/>
    </source>
</evidence>
<keyword evidence="3" id="KW-1185">Reference proteome</keyword>
<sequence>MVEQPLDRETILDVTVNVIPLVMLVVFILLFTVVTPWGPRFGPDNTIPTLIMYGHLLFTALVLVLITYQSAKVISRDEP</sequence>
<dbReference type="RefSeq" id="WP_097008692.1">
    <property type="nucleotide sequence ID" value="NZ_OBEJ01000002.1"/>
</dbReference>
<evidence type="ECO:0008006" key="4">
    <source>
        <dbReference type="Google" id="ProtNLM"/>
    </source>
</evidence>
<keyword evidence="1" id="KW-1133">Transmembrane helix</keyword>
<evidence type="ECO:0000313" key="2">
    <source>
        <dbReference type="EMBL" id="SNZ12458.1"/>
    </source>
</evidence>
<keyword evidence="1" id="KW-0812">Transmembrane</keyword>
<proteinExistence type="predicted"/>
<accession>A0A285NTC1</accession>
<keyword evidence="1" id="KW-0472">Membrane</keyword>
<reference evidence="2 3" key="1">
    <citation type="submission" date="2017-09" db="EMBL/GenBank/DDBJ databases">
        <authorList>
            <person name="Ehlers B."/>
            <person name="Leendertz F.H."/>
        </authorList>
    </citation>
    <scope>NUCLEOTIDE SEQUENCE [LARGE SCALE GENOMIC DNA]</scope>
    <source>
        <strain evidence="2 3">DSM 27208</strain>
    </source>
</reference>
<gene>
    <name evidence="2" type="ORF">SAMN06269185_1754</name>
</gene>
<name>A0A285NTC1_NATPI</name>
<evidence type="ECO:0000313" key="3">
    <source>
        <dbReference type="Proteomes" id="UP000219453"/>
    </source>
</evidence>
<dbReference type="OrthoDB" id="306958at2157"/>
<dbReference type="Proteomes" id="UP000219453">
    <property type="component" value="Unassembled WGS sequence"/>
</dbReference>
<feature type="transmembrane region" description="Helical" evidence="1">
    <location>
        <begin position="50"/>
        <end position="68"/>
    </location>
</feature>
<feature type="transmembrane region" description="Helical" evidence="1">
    <location>
        <begin position="12"/>
        <end position="38"/>
    </location>
</feature>
<dbReference type="EMBL" id="OBEJ01000002">
    <property type="protein sequence ID" value="SNZ12458.1"/>
    <property type="molecule type" value="Genomic_DNA"/>
</dbReference>
<protein>
    <recommendedName>
        <fullName evidence="4">Cox cluster protein</fullName>
    </recommendedName>
</protein>
<dbReference type="Pfam" id="PF20389">
    <property type="entry name" value="DUF6684"/>
    <property type="match status" value="1"/>
</dbReference>
<organism evidence="2 3">
    <name type="scientific">Natronoarchaeum philippinense</name>
    <dbReference type="NCBI Taxonomy" id="558529"/>
    <lineage>
        <taxon>Archaea</taxon>
        <taxon>Methanobacteriati</taxon>
        <taxon>Methanobacteriota</taxon>
        <taxon>Stenosarchaea group</taxon>
        <taxon>Halobacteria</taxon>
        <taxon>Halobacteriales</taxon>
        <taxon>Natronoarchaeaceae</taxon>
    </lineage>
</organism>
<dbReference type="InterPro" id="IPR046506">
    <property type="entry name" value="DUF6684"/>
</dbReference>
<dbReference type="AlphaFoldDB" id="A0A285NTC1"/>